<dbReference type="Pfam" id="PF00128">
    <property type="entry name" value="Alpha-amylase"/>
    <property type="match status" value="1"/>
</dbReference>
<organism evidence="2 3">
    <name type="scientific">Arthrobacter deserti</name>
    <dbReference type="NCBI Taxonomy" id="1742687"/>
    <lineage>
        <taxon>Bacteria</taxon>
        <taxon>Bacillati</taxon>
        <taxon>Actinomycetota</taxon>
        <taxon>Actinomycetes</taxon>
        <taxon>Micrococcales</taxon>
        <taxon>Micrococcaceae</taxon>
        <taxon>Arthrobacter</taxon>
    </lineage>
</organism>
<name>A0ABX1JNU5_9MICC</name>
<dbReference type="EMBL" id="JAAZSR010000077">
    <property type="protein sequence ID" value="NKX50295.1"/>
    <property type="molecule type" value="Genomic_DNA"/>
</dbReference>
<dbReference type="Gene3D" id="3.20.20.80">
    <property type="entry name" value="Glycosidases"/>
    <property type="match status" value="1"/>
</dbReference>
<protein>
    <submittedName>
        <fullName evidence="2">Trehalose synthase</fullName>
    </submittedName>
</protein>
<comment type="caution">
    <text evidence="2">The sequence shown here is derived from an EMBL/GenBank/DDBJ whole genome shotgun (WGS) entry which is preliminary data.</text>
</comment>
<dbReference type="PANTHER" id="PTHR10357">
    <property type="entry name" value="ALPHA-AMYLASE FAMILY MEMBER"/>
    <property type="match status" value="1"/>
</dbReference>
<evidence type="ECO:0000313" key="3">
    <source>
        <dbReference type="Proteomes" id="UP000523795"/>
    </source>
</evidence>
<reference evidence="2 3" key="1">
    <citation type="submission" date="2020-04" db="EMBL/GenBank/DDBJ databases">
        <authorList>
            <person name="Liu S."/>
        </authorList>
    </citation>
    <scope>NUCLEOTIDE SEQUENCE [LARGE SCALE GENOMIC DNA]</scope>
    <source>
        <strain evidence="2 3">CGMCC 1.15091</strain>
    </source>
</reference>
<evidence type="ECO:0000313" key="2">
    <source>
        <dbReference type="EMBL" id="NKX50295.1"/>
    </source>
</evidence>
<gene>
    <name evidence="2" type="ORF">HER39_06870</name>
</gene>
<dbReference type="InterPro" id="IPR006047">
    <property type="entry name" value="GH13_cat_dom"/>
</dbReference>
<dbReference type="Proteomes" id="UP000523795">
    <property type="component" value="Unassembled WGS sequence"/>
</dbReference>
<evidence type="ECO:0000259" key="1">
    <source>
        <dbReference type="Pfam" id="PF00128"/>
    </source>
</evidence>
<accession>A0ABX1JNU5</accession>
<keyword evidence="3" id="KW-1185">Reference proteome</keyword>
<proteinExistence type="predicted"/>
<dbReference type="PANTHER" id="PTHR10357:SF219">
    <property type="entry name" value="MALTOSE ALPHA-D-GLUCOSYLTRANSFERASE"/>
    <property type="match status" value="1"/>
</dbReference>
<sequence length="86" mass="9514">MRITGTADLWWKTAVVYCLDVETFFDSDGDGDGDFAGLAERVDSLAELGATCIWLMPSYPTPDRDDGYDITDFYGVDPRLGDHGEL</sequence>
<feature type="domain" description="Glycosyl hydrolase family 13 catalytic" evidence="1">
    <location>
        <begin position="23"/>
        <end position="84"/>
    </location>
</feature>
<dbReference type="InterPro" id="IPR017853">
    <property type="entry name" value="GH"/>
</dbReference>
<feature type="non-terminal residue" evidence="2">
    <location>
        <position position="86"/>
    </location>
</feature>
<dbReference type="SUPFAM" id="SSF51445">
    <property type="entry name" value="(Trans)glycosidases"/>
    <property type="match status" value="1"/>
</dbReference>